<dbReference type="Proteomes" id="UP001162131">
    <property type="component" value="Unassembled WGS sequence"/>
</dbReference>
<keyword evidence="3" id="KW-1185">Reference proteome</keyword>
<feature type="compositionally biased region" description="Polar residues" evidence="1">
    <location>
        <begin position="91"/>
        <end position="109"/>
    </location>
</feature>
<proteinExistence type="predicted"/>
<protein>
    <submittedName>
        <fullName evidence="2">Uncharacterized protein</fullName>
    </submittedName>
</protein>
<dbReference type="EMBL" id="CAJZBQ010000028">
    <property type="protein sequence ID" value="CAG9321631.1"/>
    <property type="molecule type" value="Genomic_DNA"/>
</dbReference>
<evidence type="ECO:0000313" key="2">
    <source>
        <dbReference type="EMBL" id="CAG9321631.1"/>
    </source>
</evidence>
<gene>
    <name evidence="2" type="ORF">BSTOLATCC_MIC28907</name>
</gene>
<organism evidence="2 3">
    <name type="scientific">Blepharisma stoltei</name>
    <dbReference type="NCBI Taxonomy" id="1481888"/>
    <lineage>
        <taxon>Eukaryota</taxon>
        <taxon>Sar</taxon>
        <taxon>Alveolata</taxon>
        <taxon>Ciliophora</taxon>
        <taxon>Postciliodesmatophora</taxon>
        <taxon>Heterotrichea</taxon>
        <taxon>Heterotrichida</taxon>
        <taxon>Blepharismidae</taxon>
        <taxon>Blepharisma</taxon>
    </lineage>
</organism>
<feature type="region of interest" description="Disordered" evidence="1">
    <location>
        <begin position="91"/>
        <end position="134"/>
    </location>
</feature>
<dbReference type="AlphaFoldDB" id="A0AAU9J7G2"/>
<evidence type="ECO:0000256" key="1">
    <source>
        <dbReference type="SAM" id="MobiDB-lite"/>
    </source>
</evidence>
<name>A0AAU9J7G2_9CILI</name>
<comment type="caution">
    <text evidence="2">The sequence shown here is derived from an EMBL/GenBank/DDBJ whole genome shotgun (WGS) entry which is preliminary data.</text>
</comment>
<reference evidence="2" key="1">
    <citation type="submission" date="2021-09" db="EMBL/GenBank/DDBJ databases">
        <authorList>
            <consortium name="AG Swart"/>
            <person name="Singh M."/>
            <person name="Singh A."/>
            <person name="Seah K."/>
            <person name="Emmerich C."/>
        </authorList>
    </citation>
    <scope>NUCLEOTIDE SEQUENCE</scope>
    <source>
        <strain evidence="2">ATCC30299</strain>
    </source>
</reference>
<accession>A0AAU9J7G2</accession>
<sequence>MSRDTIFTTEPAKYFQSEDLPQKPKHATHLVTYPNFLISDIDHSLDRPFTSSPQKQNKKFVYSYNFNINRENLPQDFDKKPIGKKRTQFSNNAYSSTFNPISFDASQSESKSKPLKKRNPFHQSSLKNLHEDHKLSVKSNYSKIHDSRGVKDLLNYS</sequence>
<evidence type="ECO:0000313" key="3">
    <source>
        <dbReference type="Proteomes" id="UP001162131"/>
    </source>
</evidence>